<dbReference type="EMBL" id="FO082264">
    <property type="protein sequence ID" value="CCO20077.1"/>
    <property type="molecule type" value="Genomic_DNA"/>
</dbReference>
<evidence type="ECO:0000256" key="1">
    <source>
        <dbReference type="SAM" id="MobiDB-lite"/>
    </source>
</evidence>
<dbReference type="Proteomes" id="UP000198341">
    <property type="component" value="Chromosome 15"/>
</dbReference>
<evidence type="ECO:0000313" key="3">
    <source>
        <dbReference type="Proteomes" id="UP000198341"/>
    </source>
</evidence>
<dbReference type="RefSeq" id="XP_007508991.1">
    <property type="nucleotide sequence ID" value="XM_007508929.1"/>
</dbReference>
<feature type="compositionally biased region" description="Low complexity" evidence="1">
    <location>
        <begin position="25"/>
        <end position="36"/>
    </location>
</feature>
<feature type="compositionally biased region" description="Basic and acidic residues" evidence="1">
    <location>
        <begin position="157"/>
        <end position="166"/>
    </location>
</feature>
<evidence type="ECO:0000313" key="2">
    <source>
        <dbReference type="EMBL" id="CCO20077.1"/>
    </source>
</evidence>
<name>K8EPA6_9CHLO</name>
<protein>
    <submittedName>
        <fullName evidence="2">Uncharacterized protein</fullName>
    </submittedName>
</protein>
<dbReference type="GeneID" id="19011592"/>
<feature type="compositionally biased region" description="Polar residues" evidence="1">
    <location>
        <begin position="146"/>
        <end position="156"/>
    </location>
</feature>
<keyword evidence="3" id="KW-1185">Reference proteome</keyword>
<dbReference type="KEGG" id="bpg:Bathy15g00850"/>
<feature type="compositionally biased region" description="Low complexity" evidence="1">
    <location>
        <begin position="127"/>
        <end position="145"/>
    </location>
</feature>
<feature type="region of interest" description="Disordered" evidence="1">
    <location>
        <begin position="1"/>
        <end position="95"/>
    </location>
</feature>
<feature type="region of interest" description="Disordered" evidence="1">
    <location>
        <begin position="127"/>
        <end position="166"/>
    </location>
</feature>
<reference evidence="2 3" key="1">
    <citation type="submission" date="2011-10" db="EMBL/GenBank/DDBJ databases">
        <authorList>
            <person name="Genoscope - CEA"/>
        </authorList>
    </citation>
    <scope>NUCLEOTIDE SEQUENCE [LARGE SCALE GENOMIC DNA]</scope>
    <source>
        <strain evidence="2 3">RCC 1105</strain>
    </source>
</reference>
<sequence>MSSSFPQRGKGKPPFSPPPPPPKITHSTTTNSMSMSVGQGEEEDELVSKKSAPSTIAFGNKNLTYSSGVHRSPSTEKLSMNNHNNKRPRASMDGFPMEDDCHPRTLNSKRFLSDAMANELGWKWSLEETNGNNNTQQTETTTTTTSLSMDGNQSRRQSMDLDTTSHSRENNNTIIISPSSMHGNNNNATANALRRTVSASDVSGEDSLLNNGGGSMDLLRRRAMKYAQEQKNLKEFHFPKALEVVVADQEVDEEKEKSNSNNSNPTTPRNDDNVLEEVAPASFYPASPSDQSPLMTNLRKAALLRSLSRGKQQQQQQQQRRHGGSK</sequence>
<feature type="compositionally biased region" description="Low complexity" evidence="1">
    <location>
        <begin position="259"/>
        <end position="268"/>
    </location>
</feature>
<organism evidence="2 3">
    <name type="scientific">Bathycoccus prasinos</name>
    <dbReference type="NCBI Taxonomy" id="41875"/>
    <lineage>
        <taxon>Eukaryota</taxon>
        <taxon>Viridiplantae</taxon>
        <taxon>Chlorophyta</taxon>
        <taxon>Mamiellophyceae</taxon>
        <taxon>Mamiellales</taxon>
        <taxon>Bathycoccaceae</taxon>
        <taxon>Bathycoccus</taxon>
    </lineage>
</organism>
<feature type="compositionally biased region" description="Pro residues" evidence="1">
    <location>
        <begin position="14"/>
        <end position="23"/>
    </location>
</feature>
<proteinExistence type="predicted"/>
<feature type="region of interest" description="Disordered" evidence="1">
    <location>
        <begin position="249"/>
        <end position="326"/>
    </location>
</feature>
<accession>K8EPA6</accession>
<dbReference type="AlphaFoldDB" id="K8EPA6"/>
<feature type="compositionally biased region" description="Low complexity" evidence="1">
    <location>
        <begin position="298"/>
        <end position="318"/>
    </location>
</feature>
<gene>
    <name evidence="2" type="ordered locus">Bathy15g00850</name>
</gene>